<comment type="caution">
    <text evidence="1">The sequence shown here is derived from an EMBL/GenBank/DDBJ whole genome shotgun (WGS) entry which is preliminary data.</text>
</comment>
<keyword evidence="2" id="KW-1185">Reference proteome</keyword>
<dbReference type="Proteomes" id="UP001281147">
    <property type="component" value="Unassembled WGS sequence"/>
</dbReference>
<evidence type="ECO:0000313" key="2">
    <source>
        <dbReference type="Proteomes" id="UP001281147"/>
    </source>
</evidence>
<accession>A0ACC3NW87</accession>
<name>A0ACC3NW87_9PEZI</name>
<protein>
    <submittedName>
        <fullName evidence="1">Auxilin-like clathrin-binding protein required for normal clathrin function</fullName>
    </submittedName>
</protein>
<organism evidence="1 2">
    <name type="scientific">Vermiconidia calcicola</name>
    <dbReference type="NCBI Taxonomy" id="1690605"/>
    <lineage>
        <taxon>Eukaryota</taxon>
        <taxon>Fungi</taxon>
        <taxon>Dikarya</taxon>
        <taxon>Ascomycota</taxon>
        <taxon>Pezizomycotina</taxon>
        <taxon>Dothideomycetes</taxon>
        <taxon>Dothideomycetidae</taxon>
        <taxon>Mycosphaerellales</taxon>
        <taxon>Extremaceae</taxon>
        <taxon>Vermiconidia</taxon>
    </lineage>
</organism>
<dbReference type="EMBL" id="JAUTXU010000007">
    <property type="protein sequence ID" value="KAK3723990.1"/>
    <property type="molecule type" value="Genomic_DNA"/>
</dbReference>
<sequence>MLLINLNSKRSGAPKAAITLSTSTFGTTTTNSSSPTDDSNTTAAQKVFQVAELLEHILRNVPVRQLLLLKRTSWRFKAVIDDTPGLQLELFLRPSVPDGITYRWNYLMFPESIQQEQQPYVNVIFRLDINTNFFHTVCKKYSYMRMFVTQPPPRKVVSHCKVFARNRPSQKSYDTRVEVVNESGVTFGEVFDRIVDGLRSDRRRPENYSHFGIYVNLHRLS</sequence>
<gene>
    <name evidence="1" type="primary">SWA2_1</name>
    <name evidence="1" type="ORF">LTR37_001474</name>
</gene>
<evidence type="ECO:0000313" key="1">
    <source>
        <dbReference type="EMBL" id="KAK3723990.1"/>
    </source>
</evidence>
<proteinExistence type="predicted"/>
<reference evidence="1" key="1">
    <citation type="submission" date="2023-07" db="EMBL/GenBank/DDBJ databases">
        <title>Black Yeasts Isolated from many extreme environments.</title>
        <authorList>
            <person name="Coleine C."/>
            <person name="Stajich J.E."/>
            <person name="Selbmann L."/>
        </authorList>
    </citation>
    <scope>NUCLEOTIDE SEQUENCE</scope>
    <source>
        <strain evidence="1">CCFEE 5714</strain>
    </source>
</reference>